<evidence type="ECO:0000313" key="1">
    <source>
        <dbReference type="EMBL" id="MBD8515162.1"/>
    </source>
</evidence>
<keyword evidence="2" id="KW-1185">Reference proteome</keyword>
<proteinExistence type="predicted"/>
<gene>
    <name evidence="1" type="ORF">IFO68_21005</name>
</gene>
<reference evidence="1 2" key="1">
    <citation type="submission" date="2020-09" db="EMBL/GenBank/DDBJ databases">
        <title>Photobacterium sp. CAU 1568 isolated from sand of Sido Beach.</title>
        <authorList>
            <person name="Kim W."/>
        </authorList>
    </citation>
    <scope>NUCLEOTIDE SEQUENCE [LARGE SCALE GENOMIC DNA]</scope>
    <source>
        <strain evidence="1 2">CAU 1568</strain>
    </source>
</reference>
<name>A0ABR9BRG1_9GAMM</name>
<comment type="caution">
    <text evidence="1">The sequence shown here is derived from an EMBL/GenBank/DDBJ whole genome shotgun (WGS) entry which is preliminary data.</text>
</comment>
<accession>A0ABR9BRG1</accession>
<dbReference type="Pfam" id="PF09684">
    <property type="entry name" value="Tail_P2_I"/>
    <property type="match status" value="1"/>
</dbReference>
<dbReference type="EMBL" id="JACYTP010000021">
    <property type="protein sequence ID" value="MBD8515162.1"/>
    <property type="molecule type" value="Genomic_DNA"/>
</dbReference>
<organism evidence="1 2">
    <name type="scientific">Photobacterium arenosum</name>
    <dbReference type="NCBI Taxonomy" id="2774143"/>
    <lineage>
        <taxon>Bacteria</taxon>
        <taxon>Pseudomonadati</taxon>
        <taxon>Pseudomonadota</taxon>
        <taxon>Gammaproteobacteria</taxon>
        <taxon>Vibrionales</taxon>
        <taxon>Vibrionaceae</taxon>
        <taxon>Photobacterium</taxon>
    </lineage>
</organism>
<evidence type="ECO:0000313" key="2">
    <source>
        <dbReference type="Proteomes" id="UP000649768"/>
    </source>
</evidence>
<dbReference type="Proteomes" id="UP000649768">
    <property type="component" value="Unassembled WGS sequence"/>
</dbReference>
<sequence length="189" mass="21589">MGRGELAKIARALHRYWGRVSEALQLPLQQHDPLTAPIGMVELLGWQRGVTRLGQEPEALFRIRVAYAYQFTKEAGSIAGWEVMFQKLGYPHITQDERLQSVDWDVVSLQIQDGDLTEVPRLLDTVIRQYGRTCRRYQYTSYVQMPVAAKSQAIDAGYETAHIKSRINVPMLPKVLNMECEYYTATVKG</sequence>
<dbReference type="InterPro" id="IPR006521">
    <property type="entry name" value="Tail_protein_I"/>
</dbReference>
<protein>
    <submittedName>
        <fullName evidence="1">Hemolysin</fullName>
    </submittedName>
</protein>